<feature type="domain" description="OmpA-like" evidence="8">
    <location>
        <begin position="841"/>
        <end position="956"/>
    </location>
</feature>
<keyword evidence="10" id="KW-1185">Reference proteome</keyword>
<comment type="subcellular location">
    <subcellularLocation>
        <location evidence="1">Cell outer membrane</location>
    </subcellularLocation>
</comment>
<feature type="compositionally biased region" description="Polar residues" evidence="5">
    <location>
        <begin position="156"/>
        <end position="170"/>
    </location>
</feature>
<gene>
    <name evidence="9" type="ORF">NG799_25995</name>
</gene>
<feature type="compositionally biased region" description="Basic and acidic residues" evidence="5">
    <location>
        <begin position="136"/>
        <end position="151"/>
    </location>
</feature>
<dbReference type="PROSITE" id="PS50914">
    <property type="entry name" value="BON"/>
    <property type="match status" value="2"/>
</dbReference>
<feature type="compositionally biased region" description="Polar residues" evidence="5">
    <location>
        <begin position="180"/>
        <end position="194"/>
    </location>
</feature>
<dbReference type="RefSeq" id="WP_368009217.1">
    <property type="nucleotide sequence ID" value="NZ_JAMXFF010000059.1"/>
</dbReference>
<evidence type="ECO:0000256" key="5">
    <source>
        <dbReference type="SAM" id="MobiDB-lite"/>
    </source>
</evidence>
<protein>
    <submittedName>
        <fullName evidence="9">OmpA family protein</fullName>
    </submittedName>
</protein>
<feature type="transmembrane region" description="Helical" evidence="6">
    <location>
        <begin position="679"/>
        <end position="702"/>
    </location>
</feature>
<dbReference type="Gene3D" id="3.30.1330.60">
    <property type="entry name" value="OmpA-like domain"/>
    <property type="match status" value="1"/>
</dbReference>
<name>A0ABT2MYD5_9CYAN</name>
<feature type="region of interest" description="Disordered" evidence="5">
    <location>
        <begin position="1"/>
        <end position="34"/>
    </location>
</feature>
<keyword evidence="6" id="KW-1133">Transmembrane helix</keyword>
<organism evidence="9 10">
    <name type="scientific">Laspinema palackyanum D2a</name>
    <dbReference type="NCBI Taxonomy" id="2953684"/>
    <lineage>
        <taxon>Bacteria</taxon>
        <taxon>Bacillati</taxon>
        <taxon>Cyanobacteriota</taxon>
        <taxon>Cyanophyceae</taxon>
        <taxon>Oscillatoriophycideae</taxon>
        <taxon>Oscillatoriales</taxon>
        <taxon>Laspinemataceae</taxon>
        <taxon>Laspinema</taxon>
        <taxon>Laspinema palackyanum</taxon>
    </lineage>
</organism>
<dbReference type="CDD" id="cd07185">
    <property type="entry name" value="OmpA_C-like"/>
    <property type="match status" value="1"/>
</dbReference>
<evidence type="ECO:0000259" key="7">
    <source>
        <dbReference type="PROSITE" id="PS50914"/>
    </source>
</evidence>
<dbReference type="SUPFAM" id="SSF103088">
    <property type="entry name" value="OmpA-like"/>
    <property type="match status" value="1"/>
</dbReference>
<feature type="compositionally biased region" description="Basic and acidic residues" evidence="5">
    <location>
        <begin position="58"/>
        <end position="89"/>
    </location>
</feature>
<sequence>MMDLSQKKQVKRIEDQEWLKTVNHEKIPPAPDPLENLRDVLFEALGGNPVKRAPLSEPSHDKTSQKLTTDRTGTREGKSGDSGENGGRDRGKKKRDRPSPKPRKNGEWRTITVDHYAIAEAADQPTPAPSSSSATIREELTQKAHSPHENEFLDPSQLNPESATAKQQTFPGFPEPETHLNGNPFTHQGNSTAHLTPPFSPESGSNSDLKLTHPLNSPVATETNTAPDEKSPVQAENSEPEDNKWPTLKTYSPQSNSAIISEGSELQGKSEALLAGMEQLESLFGIQTPAQSSPTPPGSGDSSQTVDPMESLQQLLFGAQLSDLDLLKQSVNDHDLPGLRELLLKTNSNLQSLESQIYDPQKLIELLKPWIAEILSRKISDSKEEVANALVPIIDEVIKNRSQENKAAMSSAIASILPSAIAQQIKESPQDVAKALGPEMAMAIKEQIRLDRNSIAQVLAPEMGRTIKEQIRLERDAMVDALYPVIGNTISKYMTEAIKSINDKVANTLSLEGVERKIRSKVQGVSEAELILKESIPFVVQAVFLIHKASGLVISEAQEEGDYRLESEMVAGMLTAIRSFVNDCIVKPGEISELSEVEYGNSKIILEVGGYCYLAVILKGVPSKAYIKKMRKTVSIIILDYEQTIEEFDGDPANIPPRIQELVNQLIESAGPTTERKPYALLGLFLGGCTFMLVVWMGLFYYNSIQRRIQSQVAVALSSAPELAVYRLEVKAKRNRVIVSGKLPNPELRQRAQVIAAAAAGDRILDNQIIAVDVPPDSTLVRGEVSRVSEVFNQRNGVAITAEYSNRTVTIAGTVIEMSQGEQIVQGFQQIPGVNSVVSTLKLDPVTIQTRIYFDAGSARLNPSYEQTVATLKEFLEQYPEKNLRIIGHSDRTGSRRINERLALQRAQAVQTALIQLGIQPTRLEAIGESNPPQDVDSSQPKLLGRVVLFEPITPEDKN</sequence>
<dbReference type="InterPro" id="IPR050330">
    <property type="entry name" value="Bact_OuterMem_StrucFunc"/>
</dbReference>
<evidence type="ECO:0000256" key="6">
    <source>
        <dbReference type="SAM" id="Phobius"/>
    </source>
</evidence>
<evidence type="ECO:0000256" key="4">
    <source>
        <dbReference type="PROSITE-ProRule" id="PRU00473"/>
    </source>
</evidence>
<evidence type="ECO:0000259" key="8">
    <source>
        <dbReference type="PROSITE" id="PS51123"/>
    </source>
</evidence>
<dbReference type="Pfam" id="PF04972">
    <property type="entry name" value="BON"/>
    <property type="match status" value="1"/>
</dbReference>
<feature type="compositionally biased region" description="Basic and acidic residues" evidence="5">
    <location>
        <begin position="11"/>
        <end position="27"/>
    </location>
</feature>
<evidence type="ECO:0000256" key="2">
    <source>
        <dbReference type="ARBA" id="ARBA00023136"/>
    </source>
</evidence>
<feature type="compositionally biased region" description="Polar residues" evidence="5">
    <location>
        <begin position="202"/>
        <end position="226"/>
    </location>
</feature>
<dbReference type="InterPro" id="IPR006664">
    <property type="entry name" value="OMP_bac"/>
</dbReference>
<dbReference type="EMBL" id="JAMXFF010000059">
    <property type="protein sequence ID" value="MCT7969770.1"/>
    <property type="molecule type" value="Genomic_DNA"/>
</dbReference>
<proteinExistence type="predicted"/>
<dbReference type="Proteomes" id="UP001525890">
    <property type="component" value="Unassembled WGS sequence"/>
</dbReference>
<keyword evidence="6" id="KW-0812">Transmembrane</keyword>
<keyword evidence="2 4" id="KW-0472">Membrane</keyword>
<dbReference type="Pfam" id="PF00691">
    <property type="entry name" value="OmpA"/>
    <property type="match status" value="1"/>
</dbReference>
<evidence type="ECO:0000313" key="9">
    <source>
        <dbReference type="EMBL" id="MCT7969770.1"/>
    </source>
</evidence>
<feature type="domain" description="BON" evidence="7">
    <location>
        <begin position="777"/>
        <end position="845"/>
    </location>
</feature>
<keyword evidence="3" id="KW-0998">Cell outer membrane</keyword>
<evidence type="ECO:0000256" key="1">
    <source>
        <dbReference type="ARBA" id="ARBA00004442"/>
    </source>
</evidence>
<feature type="domain" description="BON" evidence="7">
    <location>
        <begin position="705"/>
        <end position="773"/>
    </location>
</feature>
<feature type="region of interest" description="Disordered" evidence="5">
    <location>
        <begin position="48"/>
        <end position="255"/>
    </location>
</feature>
<dbReference type="PANTHER" id="PTHR30329:SF21">
    <property type="entry name" value="LIPOPROTEIN YIAD-RELATED"/>
    <property type="match status" value="1"/>
</dbReference>
<dbReference type="InterPro" id="IPR006665">
    <property type="entry name" value="OmpA-like"/>
</dbReference>
<dbReference type="InterPro" id="IPR007055">
    <property type="entry name" value="BON_dom"/>
</dbReference>
<dbReference type="PRINTS" id="PR01021">
    <property type="entry name" value="OMPADOMAIN"/>
</dbReference>
<dbReference type="PANTHER" id="PTHR30329">
    <property type="entry name" value="STATOR ELEMENT OF FLAGELLAR MOTOR COMPLEX"/>
    <property type="match status" value="1"/>
</dbReference>
<evidence type="ECO:0000313" key="10">
    <source>
        <dbReference type="Proteomes" id="UP001525890"/>
    </source>
</evidence>
<feature type="compositionally biased region" description="Basic residues" evidence="5">
    <location>
        <begin position="90"/>
        <end position="103"/>
    </location>
</feature>
<dbReference type="InterPro" id="IPR036737">
    <property type="entry name" value="OmpA-like_sf"/>
</dbReference>
<feature type="region of interest" description="Disordered" evidence="5">
    <location>
        <begin position="287"/>
        <end position="307"/>
    </location>
</feature>
<evidence type="ECO:0000256" key="3">
    <source>
        <dbReference type="ARBA" id="ARBA00023237"/>
    </source>
</evidence>
<dbReference type="PROSITE" id="PS51123">
    <property type="entry name" value="OMPA_2"/>
    <property type="match status" value="1"/>
</dbReference>
<accession>A0ABT2MYD5</accession>
<reference evidence="9 10" key="1">
    <citation type="journal article" date="2022" name="Front. Microbiol.">
        <title>High genomic differentiation and limited gene flow indicate recent cryptic speciation within the genus Laspinema (cyanobacteria).</title>
        <authorList>
            <person name="Stanojkovic A."/>
            <person name="Skoupy S."/>
            <person name="Skaloud P."/>
            <person name="Dvorak P."/>
        </authorList>
    </citation>
    <scope>NUCLEOTIDE SEQUENCE [LARGE SCALE GENOMIC DNA]</scope>
    <source>
        <strain evidence="9 10">D2a</strain>
    </source>
</reference>
<comment type="caution">
    <text evidence="9">The sequence shown here is derived from an EMBL/GenBank/DDBJ whole genome shotgun (WGS) entry which is preliminary data.</text>
</comment>